<dbReference type="RefSeq" id="WP_065182713.1">
    <property type="nucleotide sequence ID" value="NZ_LYVI01000010.1"/>
</dbReference>
<evidence type="ECO:0000313" key="1">
    <source>
        <dbReference type="EMBL" id="OBU60385.1"/>
    </source>
</evidence>
<evidence type="ECO:0000313" key="2">
    <source>
        <dbReference type="Proteomes" id="UP000092125"/>
    </source>
</evidence>
<gene>
    <name evidence="1" type="ORF">A9K56_15385</name>
</gene>
<dbReference type="SUPFAM" id="SSF159270">
    <property type="entry name" value="YmcC-like"/>
    <property type="match status" value="1"/>
</dbReference>
<dbReference type="InterPro" id="IPR023373">
    <property type="entry name" value="YmcC_sf"/>
</dbReference>
<dbReference type="AlphaFoldDB" id="A0AAP7GQU0"/>
<dbReference type="InterPro" id="IPR021308">
    <property type="entry name" value="GfcB"/>
</dbReference>
<name>A0AAP7GQU0_STEMA</name>
<dbReference type="Proteomes" id="UP000092125">
    <property type="component" value="Unassembled WGS sequence"/>
</dbReference>
<comment type="caution">
    <text evidence="1">The sequence shown here is derived from an EMBL/GenBank/DDBJ whole genome shotgun (WGS) entry which is preliminary data.</text>
</comment>
<dbReference type="Pfam" id="PF11102">
    <property type="entry name" value="YjbF"/>
    <property type="match status" value="1"/>
</dbReference>
<evidence type="ECO:0008006" key="3">
    <source>
        <dbReference type="Google" id="ProtNLM"/>
    </source>
</evidence>
<organism evidence="1 2">
    <name type="scientific">Stenotrophomonas maltophilia</name>
    <name type="common">Pseudomonas maltophilia</name>
    <name type="synonym">Xanthomonas maltophilia</name>
    <dbReference type="NCBI Taxonomy" id="40324"/>
    <lineage>
        <taxon>Bacteria</taxon>
        <taxon>Pseudomonadati</taxon>
        <taxon>Pseudomonadota</taxon>
        <taxon>Gammaproteobacteria</taxon>
        <taxon>Lysobacterales</taxon>
        <taxon>Lysobacteraceae</taxon>
        <taxon>Stenotrophomonas</taxon>
        <taxon>Stenotrophomonas maltophilia group</taxon>
    </lineage>
</organism>
<protein>
    <recommendedName>
        <fullName evidence="3">YjbF family lipoprotein</fullName>
    </recommendedName>
</protein>
<reference evidence="1 2" key="1">
    <citation type="submission" date="2016-05" db="EMBL/GenBank/DDBJ databases">
        <title>Draft Genome Sequences of Stenotrophomonas maltophilia Strains Sm32COP, Sm41DVV, Sm46PAILV, SmF3, SmF22, SmSOFb1 and SmCVFa1, Isolated from Different Manures, in France.</title>
        <authorList>
            <person name="Nazaret S."/>
            <person name="Bodilis J."/>
        </authorList>
    </citation>
    <scope>NUCLEOTIDE SEQUENCE [LARGE SCALE GENOMIC DNA]</scope>
    <source>
        <strain evidence="1 2">Sm41DVV</strain>
    </source>
</reference>
<dbReference type="Gene3D" id="2.40.360.10">
    <property type="entry name" value="YmcC-like"/>
    <property type="match status" value="1"/>
</dbReference>
<proteinExistence type="predicted"/>
<dbReference type="EMBL" id="LYVI01000010">
    <property type="protein sequence ID" value="OBU60385.1"/>
    <property type="molecule type" value="Genomic_DNA"/>
</dbReference>
<accession>A0AAP7GQU0</accession>
<sequence>MALIAVALVLAGCTTGSRATADSFRLLLHKPVEVSPATVAANRFPQVLVETRDLTAVAVLGYVDGGRQQWYAGTHAVIELDGNGVLLGSSGLGRQLQTRIIGASPFDRLTSLSGPAQVQRQYDWMSSYQLGVVVTGTLTPGTTEEVRILGRTRTLQRFVEHLQGGGMDAQNIYWADPATGFIWKSRQHLAPGYVVELTQLKPYRAPKG</sequence>